<feature type="domain" description="F-box" evidence="1">
    <location>
        <begin position="8"/>
        <end position="54"/>
    </location>
</feature>
<dbReference type="CDD" id="cd09917">
    <property type="entry name" value="F-box_SF"/>
    <property type="match status" value="1"/>
</dbReference>
<name>A0A6P8YIM8_THRPL</name>
<dbReference type="SUPFAM" id="SSF52047">
    <property type="entry name" value="RNI-like"/>
    <property type="match status" value="1"/>
</dbReference>
<dbReference type="AlphaFoldDB" id="A0A6P8YIM8"/>
<dbReference type="InterPro" id="IPR001810">
    <property type="entry name" value="F-box_dom"/>
</dbReference>
<keyword evidence="2" id="KW-1185">Reference proteome</keyword>
<dbReference type="SUPFAM" id="SSF81383">
    <property type="entry name" value="F-box domain"/>
    <property type="match status" value="1"/>
</dbReference>
<dbReference type="SMART" id="SM00256">
    <property type="entry name" value="FBOX"/>
    <property type="match status" value="1"/>
</dbReference>
<dbReference type="PROSITE" id="PS50181">
    <property type="entry name" value="FBOX"/>
    <property type="match status" value="1"/>
</dbReference>
<proteinExistence type="predicted"/>
<evidence type="ECO:0000259" key="1">
    <source>
        <dbReference type="PROSITE" id="PS50181"/>
    </source>
</evidence>
<dbReference type="Proteomes" id="UP000515158">
    <property type="component" value="Unplaced"/>
</dbReference>
<dbReference type="KEGG" id="tpal:117642418"/>
<dbReference type="Gene3D" id="1.20.1280.50">
    <property type="match status" value="1"/>
</dbReference>
<protein>
    <submittedName>
        <fullName evidence="3">Uncharacterized protein LOC117642418 isoform X1</fullName>
    </submittedName>
</protein>
<organism evidence="3">
    <name type="scientific">Thrips palmi</name>
    <name type="common">Melon thrips</name>
    <dbReference type="NCBI Taxonomy" id="161013"/>
    <lineage>
        <taxon>Eukaryota</taxon>
        <taxon>Metazoa</taxon>
        <taxon>Ecdysozoa</taxon>
        <taxon>Arthropoda</taxon>
        <taxon>Hexapoda</taxon>
        <taxon>Insecta</taxon>
        <taxon>Pterygota</taxon>
        <taxon>Neoptera</taxon>
        <taxon>Paraneoptera</taxon>
        <taxon>Thysanoptera</taxon>
        <taxon>Terebrantia</taxon>
        <taxon>Thripoidea</taxon>
        <taxon>Thripidae</taxon>
        <taxon>Thrips</taxon>
    </lineage>
</organism>
<gene>
    <name evidence="3" type="primary">LOC117642418</name>
</gene>
<sequence length="438" mass="49298">MGLFQQWTRVMDTLQDEMLHCILSRVPASDLLALRLVCRRWSRVILARPVWQGRHLIARNYAYQGMPPDWINTGLLCAIVRLVPALRRLSLIVQPGSLAGLPAARALARGTCQVQSLELSVQLLSKRGSSLNHGAMAALRRMLQGLCLVELKLDIYVSDEANHTYAAQRVVSKKMRQILGWVSMLPVAKLKFSFNCGRSQRSQYWNNHSHDDCVSGELTGLTALRELHIVNCFCCGAGLSSTRSLLARNTLQSLRADGDISPVLSDLPRNLRELHIPTTRDWGFLRQCENLDVLTVFARGHSDDSLDSLGRLLSLQGLPREVRVVVSGCGVAKLLVRATFLGQVRLLELEHCHYENHAHWIQLLQRLVAVTDLRLGPTFEPLLPAALFWWPEDAVPRLASLTIPCGTWRHWQHDVSHVRAVVGRLKTSRPRLVLKTYN</sequence>
<evidence type="ECO:0000313" key="3">
    <source>
        <dbReference type="RefSeq" id="XP_034236511.1"/>
    </source>
</evidence>
<dbReference type="InterPro" id="IPR036047">
    <property type="entry name" value="F-box-like_dom_sf"/>
</dbReference>
<dbReference type="RefSeq" id="XP_034236511.1">
    <property type="nucleotide sequence ID" value="XM_034380620.1"/>
</dbReference>
<dbReference type="InParanoid" id="A0A6P8YIM8"/>
<dbReference type="Pfam" id="PF00646">
    <property type="entry name" value="F-box"/>
    <property type="match status" value="1"/>
</dbReference>
<dbReference type="GeneID" id="117642418"/>
<accession>A0A6P8YIM8</accession>
<evidence type="ECO:0000313" key="2">
    <source>
        <dbReference type="Proteomes" id="UP000515158"/>
    </source>
</evidence>
<reference evidence="3" key="1">
    <citation type="submission" date="2025-08" db="UniProtKB">
        <authorList>
            <consortium name="RefSeq"/>
        </authorList>
    </citation>
    <scope>IDENTIFICATION</scope>
    <source>
        <tissue evidence="3">Total insect</tissue>
    </source>
</reference>